<dbReference type="InterPro" id="IPR017587">
    <property type="entry name" value="YqeC"/>
</dbReference>
<dbReference type="EMBL" id="JASKYM010000005">
    <property type="protein sequence ID" value="MDK2564084.1"/>
    <property type="molecule type" value="Genomic_DNA"/>
</dbReference>
<comment type="caution">
    <text evidence="1">The sequence shown here is derived from an EMBL/GenBank/DDBJ whole genome shotgun (WGS) entry which is preliminary data.</text>
</comment>
<organism evidence="1 2">
    <name type="scientific">Romboutsia sedimentorum</name>
    <dbReference type="NCBI Taxonomy" id="1368474"/>
    <lineage>
        <taxon>Bacteria</taxon>
        <taxon>Bacillati</taxon>
        <taxon>Bacillota</taxon>
        <taxon>Clostridia</taxon>
        <taxon>Peptostreptococcales</taxon>
        <taxon>Peptostreptococcaceae</taxon>
        <taxon>Romboutsia</taxon>
    </lineage>
</organism>
<sequence>MDFVDILKLSKHEVISVVGAGGKTSLINYIANRYRYNKKVLMTTTTKIYIPNKDVYDDMYIVGGKVGITIPKTVGVTVVGKYIRKEKIVGVNFEDLRELIPNFDLILIESDGSRRKNLKGWNDKEPVVYYNSTKTIGVLDITSYGMSINDNNIHRLEELKKITDINNIKINIKNLVDVVLNENGLFKNSYGERILFINKVENKENEEIAKILTHKINEHKHNLNIVYGSIKDDYFKIIKKNGR</sequence>
<proteinExistence type="predicted"/>
<evidence type="ECO:0000313" key="2">
    <source>
        <dbReference type="Proteomes" id="UP001301012"/>
    </source>
</evidence>
<dbReference type="NCBIfam" id="TIGR03172">
    <property type="entry name" value="selenium cofactor biosynthesis protein YqeC"/>
    <property type="match status" value="1"/>
</dbReference>
<accession>A0ABT7EAY3</accession>
<gene>
    <name evidence="1" type="primary">yqeC</name>
    <name evidence="1" type="ORF">QOZ84_11025</name>
</gene>
<keyword evidence="2" id="KW-1185">Reference proteome</keyword>
<dbReference type="Pfam" id="PF19842">
    <property type="entry name" value="YqeC"/>
    <property type="match status" value="1"/>
</dbReference>
<dbReference type="CDD" id="cd00882">
    <property type="entry name" value="Ras_like_GTPase"/>
    <property type="match status" value="1"/>
</dbReference>
<evidence type="ECO:0000313" key="1">
    <source>
        <dbReference type="EMBL" id="MDK2564084.1"/>
    </source>
</evidence>
<reference evidence="1 2" key="1">
    <citation type="submission" date="2023-05" db="EMBL/GenBank/DDBJ databases">
        <title>Rombocin, a short stable natural nisin variant, displays selective antimicrobial activity against Listeria monocytogenes and employs dual mode of action to kill target bacterial strains.</title>
        <authorList>
            <person name="Wambui J."/>
            <person name="Stephan R."/>
            <person name="Kuipers O.P."/>
        </authorList>
    </citation>
    <scope>NUCLEOTIDE SEQUENCE [LARGE SCALE GENOMIC DNA]</scope>
    <source>
        <strain evidence="1 2">RC002</strain>
    </source>
</reference>
<name>A0ABT7EAY3_9FIRM</name>
<dbReference type="RefSeq" id="WP_284133017.1">
    <property type="nucleotide sequence ID" value="NZ_JASKYM010000005.1"/>
</dbReference>
<dbReference type="Proteomes" id="UP001301012">
    <property type="component" value="Unassembled WGS sequence"/>
</dbReference>
<protein>
    <submittedName>
        <fullName evidence="1">Selenium cofactor biosynthesis protein YqeC</fullName>
    </submittedName>
</protein>